<feature type="region of interest" description="Disordered" evidence="11">
    <location>
        <begin position="433"/>
        <end position="531"/>
    </location>
</feature>
<keyword evidence="6 10" id="KW-0010">Activator</keyword>
<evidence type="ECO:0000256" key="11">
    <source>
        <dbReference type="SAM" id="MobiDB-lite"/>
    </source>
</evidence>
<comment type="subcellular location">
    <subcellularLocation>
        <location evidence="1 10">Nucleus</location>
    </subcellularLocation>
</comment>
<evidence type="ECO:0000256" key="8">
    <source>
        <dbReference type="ARBA" id="ARBA00023242"/>
    </source>
</evidence>
<evidence type="ECO:0000256" key="6">
    <source>
        <dbReference type="ARBA" id="ARBA00023159"/>
    </source>
</evidence>
<feature type="compositionally biased region" description="Polar residues" evidence="11">
    <location>
        <begin position="598"/>
        <end position="612"/>
    </location>
</feature>
<dbReference type="Pfam" id="PF06333">
    <property type="entry name" value="Med13_C"/>
    <property type="match status" value="1"/>
</dbReference>
<reference evidence="14" key="2">
    <citation type="submission" date="2014-06" db="EMBL/GenBank/DDBJ databases">
        <title>The complete genome of Blastobotrys (Arxula) adeninivorans LS3 - a yeast of biotechnological interest.</title>
        <authorList>
            <person name="Kunze G."/>
            <person name="Gaillardin C."/>
            <person name="Czernicka M."/>
            <person name="Durrens P."/>
            <person name="Martin T."/>
            <person name="Boer E."/>
            <person name="Gabaldon T."/>
            <person name="Cruz J."/>
            <person name="Talla E."/>
            <person name="Marck C."/>
            <person name="Goffeau A."/>
            <person name="Barbe V."/>
            <person name="Baret P."/>
            <person name="Baronian K."/>
            <person name="Beier S."/>
            <person name="Bleykasten C."/>
            <person name="Bode R."/>
            <person name="Casaregola S."/>
            <person name="Despons L."/>
            <person name="Fairhead C."/>
            <person name="Giersberg M."/>
            <person name="Gierski P."/>
            <person name="Hahnel U."/>
            <person name="Hartmann A."/>
            <person name="Jankowska D."/>
            <person name="Jubin C."/>
            <person name="Jung P."/>
            <person name="Lafontaine I."/>
            <person name="Leh-Louis V."/>
            <person name="Lemaire M."/>
            <person name="Marcet-Houben M."/>
            <person name="Mascher M."/>
            <person name="Morel G."/>
            <person name="Richard G.-F."/>
            <person name="Riechen J."/>
            <person name="Sacerdot C."/>
            <person name="Sarkar A."/>
            <person name="Savel G."/>
            <person name="Schacherer J."/>
            <person name="Sherman D."/>
            <person name="Straub M.-L."/>
            <person name="Stein N."/>
            <person name="Thierry A."/>
            <person name="Trautwein-Schult A."/>
            <person name="Westhof E."/>
            <person name="Worch S."/>
            <person name="Dujon B."/>
            <person name="Souciet J.-L."/>
            <person name="Wincker P."/>
            <person name="Scholz U."/>
            <person name="Neuveglise N."/>
        </authorList>
    </citation>
    <scope>NUCLEOTIDE SEQUENCE</scope>
    <source>
        <strain evidence="14">LS3</strain>
    </source>
</reference>
<dbReference type="InterPro" id="IPR009401">
    <property type="entry name" value="Med13_C"/>
</dbReference>
<dbReference type="InterPro" id="IPR051139">
    <property type="entry name" value="Mediator_complx_sub13"/>
</dbReference>
<feature type="domain" description="Mediator complex subunit Med13 C-terminal" evidence="12">
    <location>
        <begin position="1016"/>
        <end position="1339"/>
    </location>
</feature>
<dbReference type="PANTHER" id="PTHR48249:SF3">
    <property type="entry name" value="MEDIATOR OF RNA POLYMERASE II TRANSCRIPTION SUBUNIT 13"/>
    <property type="match status" value="1"/>
</dbReference>
<feature type="region of interest" description="Disordered" evidence="11">
    <location>
        <begin position="714"/>
        <end position="786"/>
    </location>
</feature>
<evidence type="ECO:0000256" key="5">
    <source>
        <dbReference type="ARBA" id="ARBA00023015"/>
    </source>
</evidence>
<feature type="compositionally biased region" description="Basic and acidic residues" evidence="11">
    <location>
        <begin position="738"/>
        <end position="748"/>
    </location>
</feature>
<feature type="compositionally biased region" description="Low complexity" evidence="11">
    <location>
        <begin position="751"/>
        <end position="772"/>
    </location>
</feature>
<gene>
    <name evidence="14" type="ORF">GNLVRS02_ARAD1A01980g</name>
</gene>
<dbReference type="Pfam" id="PF11597">
    <property type="entry name" value="Med13_N"/>
    <property type="match status" value="1"/>
</dbReference>
<keyword evidence="8 10" id="KW-0539">Nucleus</keyword>
<dbReference type="GO" id="GO:0003713">
    <property type="term" value="F:transcription coactivator activity"/>
    <property type="evidence" value="ECO:0007669"/>
    <property type="project" value="TreeGrafter"/>
</dbReference>
<keyword evidence="7 10" id="KW-0804">Transcription</keyword>
<evidence type="ECO:0000256" key="1">
    <source>
        <dbReference type="ARBA" id="ARBA00004123"/>
    </source>
</evidence>
<evidence type="ECO:0000256" key="3">
    <source>
        <dbReference type="ARBA" id="ARBA00019618"/>
    </source>
</evidence>
<evidence type="ECO:0000256" key="9">
    <source>
        <dbReference type="ARBA" id="ARBA00032008"/>
    </source>
</evidence>
<keyword evidence="4 10" id="KW-0678">Repressor</keyword>
<feature type="compositionally biased region" description="Polar residues" evidence="11">
    <location>
        <begin position="493"/>
        <end position="502"/>
    </location>
</feature>
<dbReference type="PANTHER" id="PTHR48249">
    <property type="entry name" value="MEDIATOR OF RNA POLYMERASE II TRANSCRIPTION SUBUNIT 13"/>
    <property type="match status" value="1"/>
</dbReference>
<comment type="function">
    <text evidence="10">Component of the SRB8-11 complex. The SRB8-11 complex is a regulatory module of the Mediator complex which is itself involved in regulation of basal and activated RNA polymerase II-dependent transcription. The SRB8-11 complex may be involved in the transcriptional repression of a subset of genes regulated by Mediator. It may inhibit the association of the Mediator complex with RNA polymerase II to form the holoenzyme complex.</text>
</comment>
<accession>A0A060T1Q2</accession>
<evidence type="ECO:0000256" key="10">
    <source>
        <dbReference type="RuleBase" id="RU364134"/>
    </source>
</evidence>
<evidence type="ECO:0000256" key="4">
    <source>
        <dbReference type="ARBA" id="ARBA00022491"/>
    </source>
</evidence>
<protein>
    <recommendedName>
        <fullName evidence="3 10">Mediator of RNA polymerase II transcription subunit 13</fullName>
    </recommendedName>
    <alternativeName>
        <fullName evidence="9 10">Mediator complex subunit 13</fullName>
    </alternativeName>
</protein>
<evidence type="ECO:0000259" key="12">
    <source>
        <dbReference type="Pfam" id="PF06333"/>
    </source>
</evidence>
<organism evidence="14">
    <name type="scientific">Blastobotrys adeninivorans</name>
    <name type="common">Yeast</name>
    <name type="synonym">Arxula adeninivorans</name>
    <dbReference type="NCBI Taxonomy" id="409370"/>
    <lineage>
        <taxon>Eukaryota</taxon>
        <taxon>Fungi</taxon>
        <taxon>Dikarya</taxon>
        <taxon>Ascomycota</taxon>
        <taxon>Saccharomycotina</taxon>
        <taxon>Dipodascomycetes</taxon>
        <taxon>Dipodascales</taxon>
        <taxon>Trichomonascaceae</taxon>
        <taxon>Blastobotrys</taxon>
    </lineage>
</organism>
<evidence type="ECO:0000259" key="13">
    <source>
        <dbReference type="Pfam" id="PF11597"/>
    </source>
</evidence>
<dbReference type="PhylomeDB" id="A0A060T1Q2"/>
<name>A0A060T1Q2_BLAAD</name>
<feature type="compositionally biased region" description="Basic and acidic residues" evidence="11">
    <location>
        <begin position="452"/>
        <end position="470"/>
    </location>
</feature>
<dbReference type="GO" id="GO:0045944">
    <property type="term" value="P:positive regulation of transcription by RNA polymerase II"/>
    <property type="evidence" value="ECO:0007669"/>
    <property type="project" value="TreeGrafter"/>
</dbReference>
<dbReference type="InterPro" id="IPR021643">
    <property type="entry name" value="Mediator_Med13_N"/>
</dbReference>
<feature type="region of interest" description="Disordered" evidence="11">
    <location>
        <begin position="558"/>
        <end position="612"/>
    </location>
</feature>
<dbReference type="GO" id="GO:0016592">
    <property type="term" value="C:mediator complex"/>
    <property type="evidence" value="ECO:0007669"/>
    <property type="project" value="InterPro"/>
</dbReference>
<comment type="similarity">
    <text evidence="2 10">Belongs to the Mediator complex subunit 13 family.</text>
</comment>
<feature type="domain" description="Mediator complex subunit Med13 N-terminal" evidence="13">
    <location>
        <begin position="3"/>
        <end position="275"/>
    </location>
</feature>
<evidence type="ECO:0000256" key="2">
    <source>
        <dbReference type="ARBA" id="ARBA00009354"/>
    </source>
</evidence>
<evidence type="ECO:0000256" key="7">
    <source>
        <dbReference type="ARBA" id="ARBA00023163"/>
    </source>
</evidence>
<dbReference type="EMBL" id="HG937691">
    <property type="protein sequence ID" value="CDP33111.1"/>
    <property type="molecule type" value="Genomic_DNA"/>
</dbReference>
<evidence type="ECO:0000313" key="14">
    <source>
        <dbReference type="EMBL" id="CDP33111.1"/>
    </source>
</evidence>
<sequence>MTDLAGNAQSNLFKAGVYTQIPYRVFVNLASNDPAVVSRAEWSLRRENDNALVHRGNNELWTFSLMESSPPPAPNEKFGLRETSTGLFHASTITPVDHHHHGSGAGGSAGAAAAAAAGAPVAVSNRPLPYDPFVSAVKSAIFTELIRTKGFMPFGNALLSPAGRIFHANCMLTSFGDLFVQMYYEDSHMERVNDNMKQGSSVQIIPSALRGEFVQLCDVQPSNDQLATFRHLLEESPSCDMVSYYNMAFKRWAQINLSTSTGSQKIIWPCDLCVMSTNSTSMPVNKDDMSNQMFSYPDTLALVEEQMSQIKSAALSGVNVTTATTTAGQNSGMVSSVTSGRANTTTIAPGMARTNIAETYQSSSANVINQANDNRRNPGNVYPTPPDPQTMTGRRNDDSWRAAAAPSVGSEGWGEYDDDDIFGGDEVTEADFSFFDQPEPKPESVEPVGSVDPREPMQVDQTVKTEHTEQTSEPLQDDAERALTTGIKPEVRFSSTLLSKSSLRIEGDSAPSTPIDSDGETQHPRKRRKSIFRPLTFNPLVSSSLDSKYDVGGRFFVPDPSAEAGEDEDEDLFGSGPSSNNSDSDEEVSQSDLEVPSGKQQSKQPESTSVQESGNLDYSALWPALLSTSHFQHIASTDTAQVVSESTGIDVEALDEFMEQVVWDHGLFQAFIPKDRQHLSPDEVVVKSLMAMFPDASKLTVQTVMNMASISTVNHLVSSGPPPSRFGTPKPGEEEDRTADGSSRRPSADESNVVGASMAGSAAVAGADSGSSYPDDPNAECSTPGAGNTTSVAGLYSGNIPTDLKTNRFSIINQIPVPLISIVRGPNRLKARAPIMRFWKVFGLSPRGGPKSITMAMLTPSGPGLISASRVVLPLIKSSYEGCGLGEVTLFDAPPLCPDGVVELSSNDAHDIDDTLVTFVQALKGMAVENFVLIVVNPFTTVSEMVSFITMLQSRLNLGSHGPSVSLQFISPESIACKETLAMPSPYVLMRLSLAIYDKIKRPVDTLSKIQTQRTSPAFTLARVPPQKINFRHSPTSSLALMDEDSLIHVAYAFTQDRRWMTVAWTDQWGEVSKIKVLNLMGSTEMNGASRLRTVDDAFAEVWDTTLELTTKIPVRWRVAMVKVGKMDDDELSKWQLLSVPSVTSKKVSFCYFLYVDMNPSLVITGDQTLLYPHGLHSQKKKALASNHVNYPSPVKDGVLPTTPNNPIGDSPDAVYGVNVATPSSSNTQSDAVINDEDSAVVDVKDETYGIVMGCLSEKVLPGDQRPRILVSGYLVKPPLDDAVPEQQVLEVNFVACPTPYEGSMKSILMHYRRLATLGGYTGVSQVDHALAPWHIEAADKMRRTLQNLT</sequence>
<comment type="subunit">
    <text evidence="10">Component of the SRB8-11 complex, which itself associates with the Mediator complex.</text>
</comment>
<keyword evidence="5 10" id="KW-0805">Transcription regulation</keyword>
<proteinExistence type="inferred from homology"/>
<reference evidence="14" key="1">
    <citation type="submission" date="2014-02" db="EMBL/GenBank/DDBJ databases">
        <authorList>
            <person name="Genoscope - CEA"/>
        </authorList>
    </citation>
    <scope>NUCLEOTIDE SEQUENCE</scope>
    <source>
        <strain evidence="14">LS3</strain>
    </source>
</reference>
<feature type="region of interest" description="Disordered" evidence="11">
    <location>
        <begin position="371"/>
        <end position="416"/>
    </location>
</feature>